<comment type="pathway">
    <text evidence="1">Protein modification; protein ubiquitination.</text>
</comment>
<dbReference type="STRING" id="53326.A0A016U1Y0"/>
<dbReference type="InterPro" id="IPR011333">
    <property type="entry name" value="SKP1/BTB/POZ_sf"/>
</dbReference>
<gene>
    <name evidence="6" type="primary">Acey_s0062.g3362</name>
    <name evidence="6" type="ORF">Y032_0062g3362</name>
</gene>
<dbReference type="FunFam" id="1.25.40.420:FF:000001">
    <property type="entry name" value="Kelch-like family member 12"/>
    <property type="match status" value="1"/>
</dbReference>
<dbReference type="InterPro" id="IPR006652">
    <property type="entry name" value="Kelch_1"/>
</dbReference>
<evidence type="ECO:0000313" key="7">
    <source>
        <dbReference type="Proteomes" id="UP000024635"/>
    </source>
</evidence>
<dbReference type="PIRSF" id="PIRSF037037">
    <property type="entry name" value="Kelch-like_protein_gigaxonin"/>
    <property type="match status" value="1"/>
</dbReference>
<dbReference type="InterPro" id="IPR015915">
    <property type="entry name" value="Kelch-typ_b-propeller"/>
</dbReference>
<dbReference type="InterPro" id="IPR011705">
    <property type="entry name" value="BACK"/>
</dbReference>
<keyword evidence="4" id="KW-0833">Ubl conjugation pathway</keyword>
<feature type="domain" description="BTB" evidence="5">
    <location>
        <begin position="77"/>
        <end position="144"/>
    </location>
</feature>
<protein>
    <recommendedName>
        <fullName evidence="5">BTB domain-containing protein</fullName>
    </recommendedName>
</protein>
<dbReference type="Gene3D" id="1.25.40.420">
    <property type="match status" value="1"/>
</dbReference>
<dbReference type="SMART" id="SM00225">
    <property type="entry name" value="BTB"/>
    <property type="match status" value="1"/>
</dbReference>
<evidence type="ECO:0000256" key="2">
    <source>
        <dbReference type="ARBA" id="ARBA00022441"/>
    </source>
</evidence>
<sequence>MGMKVHSKSLANYGGSNMSFLLPTHHWAKLSRMPAGKCCTTSMPEPASEGHSMVIDEPRSTQFFASLRELRADGRFCDVELLVGSHVIKAHRNVLVSSIPYFRAMFTSNMVESKRKPIRMLGIDYPTLSSLIEYAYGGSLTITEDSAQTIMAAASYLELLDVTEKCGIFICEHLLDAGNALVLRVQFSSLGCKTATMEVERFIDKNFVPISCTEKFLELSVEEVTELLSKDQLHVASEEEVFSAAMRWVEHSPVRTNMLERVLTCVRLHLLDRNFLVNEVARHPTIRGSNTCREMVEDVKDFHLISAKASASPLLSRSQRCNDCSWAIFVAGGRVSKKLLSTVEKYDPVKNRWEYVLSMPTSRAGLGLAVHGGVIYAAGGKVTSTPRSSTWTSTNKIERYDVVKDCWEKLPPMIDTHYSCCAVFLDNKMYACRGANSSETSLCVQVYDPKDNSWRAGVPMSSCPCADAVVALDGYIYALSAWTVGERIFYMERFSPEIGRWEEMPKMGKERTFFGATAMNGKIYVCGG</sequence>
<dbReference type="EMBL" id="JARK01001398">
    <property type="protein sequence ID" value="EYC09110.1"/>
    <property type="molecule type" value="Genomic_DNA"/>
</dbReference>
<reference evidence="7" key="1">
    <citation type="journal article" date="2015" name="Nat. Genet.">
        <title>The genome and transcriptome of the zoonotic hookworm Ancylostoma ceylanicum identify infection-specific gene families.</title>
        <authorList>
            <person name="Schwarz E.M."/>
            <person name="Hu Y."/>
            <person name="Antoshechkin I."/>
            <person name="Miller M.M."/>
            <person name="Sternberg P.W."/>
            <person name="Aroian R.V."/>
        </authorList>
    </citation>
    <scope>NUCLEOTIDE SEQUENCE</scope>
    <source>
        <strain evidence="7">HY135</strain>
    </source>
</reference>
<dbReference type="Pfam" id="PF07707">
    <property type="entry name" value="BACK"/>
    <property type="match status" value="1"/>
</dbReference>
<dbReference type="SUPFAM" id="SSF117281">
    <property type="entry name" value="Kelch motif"/>
    <property type="match status" value="1"/>
</dbReference>
<dbReference type="PANTHER" id="PTHR24412:SF497">
    <property type="entry name" value="KELCH-LIKE PROTEIN 18"/>
    <property type="match status" value="1"/>
</dbReference>
<evidence type="ECO:0000256" key="1">
    <source>
        <dbReference type="ARBA" id="ARBA00004906"/>
    </source>
</evidence>
<keyword evidence="3" id="KW-0677">Repeat</keyword>
<dbReference type="AlphaFoldDB" id="A0A016U1Y0"/>
<organism evidence="6 7">
    <name type="scientific">Ancylostoma ceylanicum</name>
    <dbReference type="NCBI Taxonomy" id="53326"/>
    <lineage>
        <taxon>Eukaryota</taxon>
        <taxon>Metazoa</taxon>
        <taxon>Ecdysozoa</taxon>
        <taxon>Nematoda</taxon>
        <taxon>Chromadorea</taxon>
        <taxon>Rhabditida</taxon>
        <taxon>Rhabditina</taxon>
        <taxon>Rhabditomorpha</taxon>
        <taxon>Strongyloidea</taxon>
        <taxon>Ancylostomatidae</taxon>
        <taxon>Ancylostomatinae</taxon>
        <taxon>Ancylostoma</taxon>
    </lineage>
</organism>
<dbReference type="Pfam" id="PF01344">
    <property type="entry name" value="Kelch_1"/>
    <property type="match status" value="3"/>
</dbReference>
<dbReference type="SMART" id="SM00612">
    <property type="entry name" value="Kelch"/>
    <property type="match status" value="4"/>
</dbReference>
<name>A0A016U1Y0_9BILA</name>
<dbReference type="InterPro" id="IPR017096">
    <property type="entry name" value="BTB-kelch_protein"/>
</dbReference>
<evidence type="ECO:0000256" key="4">
    <source>
        <dbReference type="ARBA" id="ARBA00022786"/>
    </source>
</evidence>
<dbReference type="PROSITE" id="PS50097">
    <property type="entry name" value="BTB"/>
    <property type="match status" value="1"/>
</dbReference>
<dbReference type="Pfam" id="PF00651">
    <property type="entry name" value="BTB"/>
    <property type="match status" value="1"/>
</dbReference>
<keyword evidence="7" id="KW-1185">Reference proteome</keyword>
<keyword evidence="2" id="KW-0880">Kelch repeat</keyword>
<dbReference type="SMART" id="SM00875">
    <property type="entry name" value="BACK"/>
    <property type="match status" value="1"/>
</dbReference>
<dbReference type="Gene3D" id="3.30.710.10">
    <property type="entry name" value="Potassium Channel Kv1.1, Chain A"/>
    <property type="match status" value="1"/>
</dbReference>
<evidence type="ECO:0000313" key="6">
    <source>
        <dbReference type="EMBL" id="EYC09110.1"/>
    </source>
</evidence>
<dbReference type="InterPro" id="IPR000210">
    <property type="entry name" value="BTB/POZ_dom"/>
</dbReference>
<dbReference type="PANTHER" id="PTHR24412">
    <property type="entry name" value="KELCH PROTEIN"/>
    <property type="match status" value="1"/>
</dbReference>
<dbReference type="Proteomes" id="UP000024635">
    <property type="component" value="Unassembled WGS sequence"/>
</dbReference>
<dbReference type="Gene3D" id="2.120.10.80">
    <property type="entry name" value="Kelch-type beta propeller"/>
    <property type="match status" value="1"/>
</dbReference>
<evidence type="ECO:0000256" key="3">
    <source>
        <dbReference type="ARBA" id="ARBA00022737"/>
    </source>
</evidence>
<accession>A0A016U1Y0</accession>
<dbReference type="OrthoDB" id="191037at2759"/>
<proteinExistence type="predicted"/>
<comment type="caution">
    <text evidence="6">The sequence shown here is derived from an EMBL/GenBank/DDBJ whole genome shotgun (WGS) entry which is preliminary data.</text>
</comment>
<dbReference type="SUPFAM" id="SSF54695">
    <property type="entry name" value="POZ domain"/>
    <property type="match status" value="1"/>
</dbReference>
<evidence type="ECO:0000259" key="5">
    <source>
        <dbReference type="PROSITE" id="PS50097"/>
    </source>
</evidence>